<evidence type="ECO:0000313" key="4">
    <source>
        <dbReference type="Proteomes" id="UP001527202"/>
    </source>
</evidence>
<name>A0A410WU25_9BACL</name>
<sequence>MKIIENLTVDGLVYTDENGENKKIDFKQCHEHWVQYRRRTENLTDEMTDEIRKKDFCIGQRDFTASPPYIEFFTKPFTRIEFEISADEKDLQIELSRWKREIVSAGWTTIDLS</sequence>
<evidence type="ECO:0000313" key="1">
    <source>
        <dbReference type="EMBL" id="MCY9594951.1"/>
    </source>
</evidence>
<dbReference type="KEGG" id="pchi:PC41400_09155"/>
<dbReference type="AlphaFoldDB" id="A0A410WU25"/>
<evidence type="ECO:0000313" key="3">
    <source>
        <dbReference type="Proteomes" id="UP000288943"/>
    </source>
</evidence>
<dbReference type="EMBL" id="CP026520">
    <property type="protein sequence ID" value="QAV17821.1"/>
    <property type="molecule type" value="Genomic_DNA"/>
</dbReference>
<accession>A0A410WU25</accession>
<dbReference type="EMBL" id="JAMDMJ010000004">
    <property type="protein sequence ID" value="MCY9594951.1"/>
    <property type="molecule type" value="Genomic_DNA"/>
</dbReference>
<dbReference type="GeneID" id="95374974"/>
<proteinExistence type="predicted"/>
<dbReference type="Proteomes" id="UP000288943">
    <property type="component" value="Chromosome"/>
</dbReference>
<dbReference type="OrthoDB" id="1822075at2"/>
<protein>
    <submittedName>
        <fullName evidence="2">Uncharacterized protein</fullName>
    </submittedName>
</protein>
<reference evidence="1 4" key="2">
    <citation type="submission" date="2022-05" db="EMBL/GenBank/DDBJ databases">
        <title>Genome Sequencing of Bee-Associated Microbes.</title>
        <authorList>
            <person name="Dunlap C."/>
        </authorList>
    </citation>
    <scope>NUCLEOTIDE SEQUENCE [LARGE SCALE GENOMIC DNA]</scope>
    <source>
        <strain evidence="1 4">NRRL B-23120</strain>
    </source>
</reference>
<dbReference type="RefSeq" id="WP_042231052.1">
    <property type="nucleotide sequence ID" value="NZ_CP026520.1"/>
</dbReference>
<reference evidence="2 3" key="1">
    <citation type="submission" date="2018-01" db="EMBL/GenBank/DDBJ databases">
        <title>The whole genome sequencing and assembly of Paenibacillus chitinolyticus KCCM 41400 strain.</title>
        <authorList>
            <person name="Kim J.-Y."/>
            <person name="Park M.-K."/>
            <person name="Lee Y.-J."/>
            <person name="Yi H."/>
            <person name="Bahn Y.-S."/>
            <person name="Kim J.F."/>
            <person name="Lee D.-W."/>
        </authorList>
    </citation>
    <scope>NUCLEOTIDE SEQUENCE [LARGE SCALE GENOMIC DNA]</scope>
    <source>
        <strain evidence="2 3">KCCM 41400</strain>
    </source>
</reference>
<keyword evidence="4" id="KW-1185">Reference proteome</keyword>
<organism evidence="2 3">
    <name type="scientific">Paenibacillus chitinolyticus</name>
    <dbReference type="NCBI Taxonomy" id="79263"/>
    <lineage>
        <taxon>Bacteria</taxon>
        <taxon>Bacillati</taxon>
        <taxon>Bacillota</taxon>
        <taxon>Bacilli</taxon>
        <taxon>Bacillales</taxon>
        <taxon>Paenibacillaceae</taxon>
        <taxon>Paenibacillus</taxon>
    </lineage>
</organism>
<dbReference type="Proteomes" id="UP001527202">
    <property type="component" value="Unassembled WGS sequence"/>
</dbReference>
<evidence type="ECO:0000313" key="2">
    <source>
        <dbReference type="EMBL" id="QAV17821.1"/>
    </source>
</evidence>
<gene>
    <name evidence="1" type="ORF">M5X16_04070</name>
    <name evidence="2" type="ORF">PC41400_09155</name>
</gene>